<dbReference type="AlphaFoldDB" id="A0A1F5JA10"/>
<comment type="caution">
    <text evidence="2">The sequence shown here is derived from an EMBL/GenBank/DDBJ whole genome shotgun (WGS) entry which is preliminary data.</text>
</comment>
<dbReference type="Gene3D" id="1.10.620.20">
    <property type="entry name" value="Ribonucleotide Reductase, subunit A"/>
    <property type="match status" value="1"/>
</dbReference>
<dbReference type="InterPro" id="IPR007029">
    <property type="entry name" value="YHS_dom"/>
</dbReference>
<gene>
    <name evidence="2" type="ORF">A3C26_03945</name>
</gene>
<evidence type="ECO:0000313" key="3">
    <source>
        <dbReference type="Proteomes" id="UP000177042"/>
    </source>
</evidence>
<dbReference type="Proteomes" id="UP000177042">
    <property type="component" value="Unassembled WGS sequence"/>
</dbReference>
<dbReference type="GO" id="GO:0016491">
    <property type="term" value="F:oxidoreductase activity"/>
    <property type="evidence" value="ECO:0007669"/>
    <property type="project" value="InterPro"/>
</dbReference>
<proteinExistence type="predicted"/>
<protein>
    <recommendedName>
        <fullName evidence="1">TRASH domain-containing protein</fullName>
    </recommendedName>
</protein>
<dbReference type="SUPFAM" id="SSF47240">
    <property type="entry name" value="Ferritin-like"/>
    <property type="match status" value="1"/>
</dbReference>
<dbReference type="InterPro" id="IPR009078">
    <property type="entry name" value="Ferritin-like_SF"/>
</dbReference>
<reference evidence="2 3" key="1">
    <citation type="journal article" date="2016" name="Nat. Commun.">
        <title>Thousands of microbial genomes shed light on interconnected biogeochemical processes in an aquifer system.</title>
        <authorList>
            <person name="Anantharaman K."/>
            <person name="Brown C.T."/>
            <person name="Hug L.A."/>
            <person name="Sharon I."/>
            <person name="Castelle C.J."/>
            <person name="Probst A.J."/>
            <person name="Thomas B.C."/>
            <person name="Singh A."/>
            <person name="Wilkins M.J."/>
            <person name="Karaoz U."/>
            <person name="Brodie E.L."/>
            <person name="Williams K.H."/>
            <person name="Hubbard S.S."/>
            <person name="Banfield J.F."/>
        </authorList>
    </citation>
    <scope>NUCLEOTIDE SEQUENCE [LARGE SCALE GENOMIC DNA]</scope>
</reference>
<dbReference type="Pfam" id="PF04945">
    <property type="entry name" value="YHS"/>
    <property type="match status" value="1"/>
</dbReference>
<evidence type="ECO:0000259" key="1">
    <source>
        <dbReference type="SMART" id="SM00746"/>
    </source>
</evidence>
<dbReference type="InterPro" id="IPR011017">
    <property type="entry name" value="TRASH_dom"/>
</dbReference>
<feature type="domain" description="TRASH" evidence="1">
    <location>
        <begin position="11"/>
        <end position="49"/>
    </location>
</feature>
<dbReference type="SMART" id="SM00746">
    <property type="entry name" value="TRASH"/>
    <property type="match status" value="1"/>
</dbReference>
<sequence length="66" mass="7443">MLDFLFNNVTDPVCKMGVNKNQSKFSAEHNGKVYYFCSENCLKTFNAEPGKYVAQPENTASKTCCH</sequence>
<organism evidence="2 3">
    <name type="scientific">Candidatus Daviesbacteria bacterium RIFCSPHIGHO2_02_FULL_39_12</name>
    <dbReference type="NCBI Taxonomy" id="1797770"/>
    <lineage>
        <taxon>Bacteria</taxon>
        <taxon>Candidatus Daviesiibacteriota</taxon>
    </lineage>
</organism>
<name>A0A1F5JA10_9BACT</name>
<dbReference type="EMBL" id="MFCX01000025">
    <property type="protein sequence ID" value="OGE25466.1"/>
    <property type="molecule type" value="Genomic_DNA"/>
</dbReference>
<dbReference type="InterPro" id="IPR012348">
    <property type="entry name" value="RNR-like"/>
</dbReference>
<evidence type="ECO:0000313" key="2">
    <source>
        <dbReference type="EMBL" id="OGE25466.1"/>
    </source>
</evidence>
<accession>A0A1F5JA10</accession>